<dbReference type="Gene3D" id="1.10.150.210">
    <property type="entry name" value="Phosphoserine phosphatase, domain 2"/>
    <property type="match status" value="1"/>
</dbReference>
<dbReference type="EC" id="3.1.3.3" evidence="3"/>
<evidence type="ECO:0000256" key="7">
    <source>
        <dbReference type="ARBA" id="ARBA00022842"/>
    </source>
</evidence>
<comment type="catalytic activity">
    <reaction evidence="9">
        <text>O-phospho-L-serine + H2O = L-serine + phosphate</text>
        <dbReference type="Rhea" id="RHEA:21208"/>
        <dbReference type="ChEBI" id="CHEBI:15377"/>
        <dbReference type="ChEBI" id="CHEBI:33384"/>
        <dbReference type="ChEBI" id="CHEBI:43474"/>
        <dbReference type="ChEBI" id="CHEBI:57524"/>
        <dbReference type="EC" id="3.1.3.3"/>
    </reaction>
</comment>
<dbReference type="AlphaFoldDB" id="A0A143BFS4"/>
<dbReference type="InterPro" id="IPR050582">
    <property type="entry name" value="HAD-like_SerB"/>
</dbReference>
<evidence type="ECO:0000256" key="2">
    <source>
        <dbReference type="ARBA" id="ARBA00005135"/>
    </source>
</evidence>
<keyword evidence="12" id="KW-1185">Reference proteome</keyword>
<evidence type="ECO:0000256" key="3">
    <source>
        <dbReference type="ARBA" id="ARBA00012640"/>
    </source>
</evidence>
<keyword evidence="7" id="KW-0460">Magnesium</keyword>
<keyword evidence="4" id="KW-0028">Amino-acid biosynthesis</keyword>
<evidence type="ECO:0000256" key="4">
    <source>
        <dbReference type="ARBA" id="ARBA00022605"/>
    </source>
</evidence>
<dbReference type="eggNOG" id="COG0560">
    <property type="taxonomic scope" value="Bacteria"/>
</dbReference>
<dbReference type="GO" id="GO:0006564">
    <property type="term" value="P:L-serine biosynthetic process"/>
    <property type="evidence" value="ECO:0007669"/>
    <property type="project" value="UniProtKB-KW"/>
</dbReference>
<accession>A0A143BFS4</accession>
<keyword evidence="6" id="KW-0378">Hydrolase</keyword>
<evidence type="ECO:0000256" key="9">
    <source>
        <dbReference type="ARBA" id="ARBA00048138"/>
    </source>
</evidence>
<reference evidence="11 12" key="1">
    <citation type="journal article" date="2014" name="Proc. Natl. Acad. Sci. U.S.A.">
        <title>Functional type 2 photosynthetic reaction centers found in the rare bacterial phylum Gemmatimonadetes.</title>
        <authorList>
            <person name="Zeng Y."/>
            <person name="Feng F."/>
            <person name="Medova H."/>
            <person name="Dean J."/>
            <person name="Koblizek M."/>
        </authorList>
    </citation>
    <scope>NUCLEOTIDE SEQUENCE [LARGE SCALE GENOMIC DNA]</scope>
    <source>
        <strain evidence="11 12">AP64</strain>
    </source>
</reference>
<gene>
    <name evidence="11" type="ORF">GEMMAAP_01375</name>
</gene>
<dbReference type="InterPro" id="IPR023214">
    <property type="entry name" value="HAD_sf"/>
</dbReference>
<organism evidence="11 12">
    <name type="scientific">Gemmatimonas phototrophica</name>
    <dbReference type="NCBI Taxonomy" id="1379270"/>
    <lineage>
        <taxon>Bacteria</taxon>
        <taxon>Pseudomonadati</taxon>
        <taxon>Gemmatimonadota</taxon>
        <taxon>Gemmatimonadia</taxon>
        <taxon>Gemmatimonadales</taxon>
        <taxon>Gemmatimonadaceae</taxon>
        <taxon>Gemmatimonas</taxon>
    </lineage>
</organism>
<comment type="catalytic activity">
    <reaction evidence="10">
        <text>O-phospho-D-serine + H2O = D-serine + phosphate</text>
        <dbReference type="Rhea" id="RHEA:24873"/>
        <dbReference type="ChEBI" id="CHEBI:15377"/>
        <dbReference type="ChEBI" id="CHEBI:35247"/>
        <dbReference type="ChEBI" id="CHEBI:43474"/>
        <dbReference type="ChEBI" id="CHEBI:58680"/>
        <dbReference type="EC" id="3.1.3.3"/>
    </reaction>
</comment>
<sequence>MDRAGKPLFKTVIFDVDSTLADIEGIDWLAALRGPEIAAESEELTARAMAGEMPIEAVYTRRLSRIRPTAGELMMLADAYQQAMQTGAKSLIGALHGAGVQVHLLSGGLRPSIIPMALQLGVRADRVHAVSLAQDADGTYSVLDGEQPLATQQGKPRVVQQLQLRTPIAMVGDGSTDAAVRGVVDNFFAYTGVARRDNVVAVADAEADSFDALYDLLFESHPSRV</sequence>
<dbReference type="InterPro" id="IPR036412">
    <property type="entry name" value="HAD-like_sf"/>
</dbReference>
<dbReference type="Gene3D" id="3.40.50.1000">
    <property type="entry name" value="HAD superfamily/HAD-like"/>
    <property type="match status" value="1"/>
</dbReference>
<dbReference type="GO" id="GO:0036424">
    <property type="term" value="F:L-phosphoserine phosphatase activity"/>
    <property type="evidence" value="ECO:0007669"/>
    <property type="project" value="TreeGrafter"/>
</dbReference>
<dbReference type="Proteomes" id="UP000076404">
    <property type="component" value="Chromosome"/>
</dbReference>
<dbReference type="NCBIfam" id="TIGR01488">
    <property type="entry name" value="HAD-SF-IB"/>
    <property type="match status" value="1"/>
</dbReference>
<dbReference type="EMBL" id="CP011454">
    <property type="protein sequence ID" value="AMW03859.1"/>
    <property type="molecule type" value="Genomic_DNA"/>
</dbReference>
<dbReference type="GO" id="GO:0005737">
    <property type="term" value="C:cytoplasm"/>
    <property type="evidence" value="ECO:0007669"/>
    <property type="project" value="TreeGrafter"/>
</dbReference>
<dbReference type="SUPFAM" id="SSF56784">
    <property type="entry name" value="HAD-like"/>
    <property type="match status" value="1"/>
</dbReference>
<evidence type="ECO:0000313" key="12">
    <source>
        <dbReference type="Proteomes" id="UP000076404"/>
    </source>
</evidence>
<evidence type="ECO:0000256" key="8">
    <source>
        <dbReference type="ARBA" id="ARBA00023299"/>
    </source>
</evidence>
<evidence type="ECO:0000256" key="5">
    <source>
        <dbReference type="ARBA" id="ARBA00022723"/>
    </source>
</evidence>
<proteinExistence type="predicted"/>
<evidence type="ECO:0000313" key="11">
    <source>
        <dbReference type="EMBL" id="AMW03859.1"/>
    </source>
</evidence>
<dbReference type="STRING" id="1379270.GEMMAAP_01375"/>
<name>A0A143BFS4_9BACT</name>
<evidence type="ECO:0000256" key="10">
    <source>
        <dbReference type="ARBA" id="ARBA00048523"/>
    </source>
</evidence>
<dbReference type="Pfam" id="PF12710">
    <property type="entry name" value="HAD"/>
    <property type="match status" value="1"/>
</dbReference>
<evidence type="ECO:0000256" key="1">
    <source>
        <dbReference type="ARBA" id="ARBA00001946"/>
    </source>
</evidence>
<keyword evidence="8" id="KW-0718">Serine biosynthesis</keyword>
<reference evidence="11 12" key="2">
    <citation type="journal article" date="2016" name="Environ. Microbiol. Rep.">
        <title>Metagenomic evidence for the presence of phototrophic Gemmatimonadetes bacteria in diverse environments.</title>
        <authorList>
            <person name="Zeng Y."/>
            <person name="Baumbach J."/>
            <person name="Barbosa E.G."/>
            <person name="Azevedo V."/>
            <person name="Zhang C."/>
            <person name="Koblizek M."/>
        </authorList>
    </citation>
    <scope>NUCLEOTIDE SEQUENCE [LARGE SCALE GENOMIC DNA]</scope>
    <source>
        <strain evidence="11 12">AP64</strain>
    </source>
</reference>
<comment type="pathway">
    <text evidence="2">Amino-acid biosynthesis; L-serine biosynthesis; L-serine from 3-phospho-D-glycerate: step 3/3.</text>
</comment>
<comment type="cofactor">
    <cofactor evidence="1">
        <name>Mg(2+)</name>
        <dbReference type="ChEBI" id="CHEBI:18420"/>
    </cofactor>
</comment>
<dbReference type="PANTHER" id="PTHR43344">
    <property type="entry name" value="PHOSPHOSERINE PHOSPHATASE"/>
    <property type="match status" value="1"/>
</dbReference>
<dbReference type="GO" id="GO:0000287">
    <property type="term" value="F:magnesium ion binding"/>
    <property type="evidence" value="ECO:0007669"/>
    <property type="project" value="TreeGrafter"/>
</dbReference>
<evidence type="ECO:0000256" key="6">
    <source>
        <dbReference type="ARBA" id="ARBA00022801"/>
    </source>
</evidence>
<protein>
    <recommendedName>
        <fullName evidence="3">phosphoserine phosphatase</fullName>
        <ecNumber evidence="3">3.1.3.3</ecNumber>
    </recommendedName>
</protein>
<dbReference type="KEGG" id="gph:GEMMAAP_01375"/>
<keyword evidence="5" id="KW-0479">Metal-binding</keyword>
<dbReference type="PANTHER" id="PTHR43344:SF2">
    <property type="entry name" value="PHOSPHOSERINE PHOSPHATASE"/>
    <property type="match status" value="1"/>
</dbReference>